<organism evidence="3 4">
    <name type="scientific">Actinokineospora spheciospongiae</name>
    <dbReference type="NCBI Taxonomy" id="909613"/>
    <lineage>
        <taxon>Bacteria</taxon>
        <taxon>Bacillati</taxon>
        <taxon>Actinomycetota</taxon>
        <taxon>Actinomycetes</taxon>
        <taxon>Pseudonocardiales</taxon>
        <taxon>Pseudonocardiaceae</taxon>
        <taxon>Actinokineospora</taxon>
    </lineage>
</organism>
<reference evidence="3 4" key="1">
    <citation type="journal article" date="2014" name="Genome Announc.">
        <title>Draft Genome Sequence of the Antitrypanosomally Active Sponge-Associated Bacterium Actinokineospora sp. Strain EG49.</title>
        <authorList>
            <person name="Harjes J."/>
            <person name="Ryu T."/>
            <person name="Abdelmohsen U.R."/>
            <person name="Moitinho-Silva L."/>
            <person name="Horn H."/>
            <person name="Ravasi T."/>
            <person name="Hentschel U."/>
        </authorList>
    </citation>
    <scope>NUCLEOTIDE SEQUENCE [LARGE SCALE GENOMIC DNA]</scope>
    <source>
        <strain evidence="3 4">EG49</strain>
    </source>
</reference>
<sequence length="209" mass="21466">MVAALVGGLVVAGAGTGSAAAVTVRIGDSLSGCSTAVPGVGTVTADIAAHIEVDAPDTARQGVPTAPLPYRGTASVGLDFAQGTPLRQALDGAGAVTLDATARVFLRYHSPQFPNTENPRPYFSVTGVPIAGNSTLPEWSTSGELPPMVFDRVGTEPTRYYQSFNVLVTPRGADGGPTALGTLDVHCIYPPGPYSTHRVEVSPGNRHIT</sequence>
<dbReference type="AlphaFoldDB" id="W7IV30"/>
<evidence type="ECO:0000259" key="2">
    <source>
        <dbReference type="Pfam" id="PF20611"/>
    </source>
</evidence>
<evidence type="ECO:0000313" key="4">
    <source>
        <dbReference type="Proteomes" id="UP000019277"/>
    </source>
</evidence>
<comment type="caution">
    <text evidence="3">The sequence shown here is derived from an EMBL/GenBank/DDBJ whole genome shotgun (WGS) entry which is preliminary data.</text>
</comment>
<proteinExistence type="predicted"/>
<keyword evidence="1" id="KW-0732">Signal</keyword>
<feature type="domain" description="DUF6801" evidence="2">
    <location>
        <begin position="33"/>
        <end position="190"/>
    </location>
</feature>
<name>W7IV30_9PSEU</name>
<evidence type="ECO:0000256" key="1">
    <source>
        <dbReference type="SAM" id="SignalP"/>
    </source>
</evidence>
<dbReference type="Pfam" id="PF20611">
    <property type="entry name" value="DUF6801"/>
    <property type="match status" value="1"/>
</dbReference>
<accession>W7IV30</accession>
<feature type="chain" id="PRO_5004893749" description="DUF6801 domain-containing protein" evidence="1">
    <location>
        <begin position="20"/>
        <end position="209"/>
    </location>
</feature>
<gene>
    <name evidence="3" type="ORF">UO65_0454</name>
</gene>
<keyword evidence="4" id="KW-1185">Reference proteome</keyword>
<evidence type="ECO:0000313" key="3">
    <source>
        <dbReference type="EMBL" id="EWC64223.1"/>
    </source>
</evidence>
<dbReference type="Proteomes" id="UP000019277">
    <property type="component" value="Unassembled WGS sequence"/>
</dbReference>
<dbReference type="EMBL" id="AYXG01000019">
    <property type="protein sequence ID" value="EWC64223.1"/>
    <property type="molecule type" value="Genomic_DNA"/>
</dbReference>
<dbReference type="InterPro" id="IPR046542">
    <property type="entry name" value="DUF6801"/>
</dbReference>
<feature type="signal peptide" evidence="1">
    <location>
        <begin position="1"/>
        <end position="19"/>
    </location>
</feature>
<protein>
    <recommendedName>
        <fullName evidence="2">DUF6801 domain-containing protein</fullName>
    </recommendedName>
</protein>